<feature type="repeat" description="RCC1" evidence="1">
    <location>
        <begin position="66"/>
        <end position="119"/>
    </location>
</feature>
<organism evidence="2">
    <name type="scientific">Spongospora subterranea</name>
    <dbReference type="NCBI Taxonomy" id="70186"/>
    <lineage>
        <taxon>Eukaryota</taxon>
        <taxon>Sar</taxon>
        <taxon>Rhizaria</taxon>
        <taxon>Endomyxa</taxon>
        <taxon>Phytomyxea</taxon>
        <taxon>Plasmodiophorida</taxon>
        <taxon>Plasmodiophoridae</taxon>
        <taxon>Spongospora</taxon>
    </lineage>
</organism>
<feature type="non-terminal residue" evidence="2">
    <location>
        <position position="134"/>
    </location>
</feature>
<dbReference type="PROSITE" id="PS50012">
    <property type="entry name" value="RCC1_3"/>
    <property type="match status" value="2"/>
</dbReference>
<dbReference type="Gene3D" id="2.130.10.30">
    <property type="entry name" value="Regulator of chromosome condensation 1/beta-lactamase-inhibitor protein II"/>
    <property type="match status" value="1"/>
</dbReference>
<dbReference type="PANTHER" id="PTHR46207:SF1">
    <property type="entry name" value="PROTEIN RCC2"/>
    <property type="match status" value="1"/>
</dbReference>
<dbReference type="SUPFAM" id="SSF50985">
    <property type="entry name" value="RCC1/BLIP-II"/>
    <property type="match status" value="1"/>
</dbReference>
<dbReference type="Pfam" id="PF00415">
    <property type="entry name" value="RCC1"/>
    <property type="match status" value="2"/>
</dbReference>
<dbReference type="InterPro" id="IPR028641">
    <property type="entry name" value="RCC2"/>
</dbReference>
<protein>
    <submittedName>
        <fullName evidence="2">Uncharacterized protein</fullName>
    </submittedName>
</protein>
<accession>A0A0H5QM57</accession>
<evidence type="ECO:0000313" key="2">
    <source>
        <dbReference type="EMBL" id="CRZ03088.1"/>
    </source>
</evidence>
<evidence type="ECO:0000256" key="1">
    <source>
        <dbReference type="PROSITE-ProRule" id="PRU00235"/>
    </source>
</evidence>
<dbReference type="InterPro" id="IPR009091">
    <property type="entry name" value="RCC1/BLIP-II"/>
</dbReference>
<name>A0A0H5QM57_9EUKA</name>
<proteinExistence type="predicted"/>
<feature type="non-terminal residue" evidence="2">
    <location>
        <position position="1"/>
    </location>
</feature>
<feature type="repeat" description="RCC1" evidence="1">
    <location>
        <begin position="10"/>
        <end position="64"/>
    </location>
</feature>
<dbReference type="GO" id="GO:0031267">
    <property type="term" value="F:small GTPase binding"/>
    <property type="evidence" value="ECO:0007669"/>
    <property type="project" value="TreeGrafter"/>
</dbReference>
<dbReference type="GO" id="GO:0016020">
    <property type="term" value="C:membrane"/>
    <property type="evidence" value="ECO:0007669"/>
    <property type="project" value="TreeGrafter"/>
</dbReference>
<dbReference type="InterPro" id="IPR000408">
    <property type="entry name" value="Reg_chr_condens"/>
</dbReference>
<dbReference type="EMBL" id="HACM01002646">
    <property type="protein sequence ID" value="CRZ03088.1"/>
    <property type="molecule type" value="Transcribed_RNA"/>
</dbReference>
<sequence length="134" mass="14291">RHASAISTDGKLLTWGCVDRGCVEQTQVGEEWTGLTPKVVESLIAMEAVQVCCGQRHTTVRMGKDGGVWSFGSGETHQIGIMDTIDQHIPVRIGLLDSPDWSISHIAVGSTISMAATTHGAIYAWGSSLMTPTP</sequence>
<reference evidence="2" key="1">
    <citation type="submission" date="2015-04" db="EMBL/GenBank/DDBJ databases">
        <title>The genome sequence of the plant pathogenic Rhizarian Plasmodiophora brassicae reveals insights in its biotrophic life cycle and the origin of chitin synthesis.</title>
        <authorList>
            <person name="Schwelm A."/>
            <person name="Fogelqvist J."/>
            <person name="Knaust A."/>
            <person name="Julke S."/>
            <person name="Lilja T."/>
            <person name="Dhandapani V."/>
            <person name="Bonilla-Rosso G."/>
            <person name="Karlsson M."/>
            <person name="Shevchenko A."/>
            <person name="Choi S.R."/>
            <person name="Kim H.G."/>
            <person name="Park J.Y."/>
            <person name="Lim Y.P."/>
            <person name="Ludwig-Muller J."/>
            <person name="Dixelius C."/>
        </authorList>
    </citation>
    <scope>NUCLEOTIDE SEQUENCE</scope>
    <source>
        <tissue evidence="2">Potato root galls</tissue>
    </source>
</reference>
<dbReference type="AlphaFoldDB" id="A0A0H5QM57"/>
<dbReference type="PANTHER" id="PTHR46207">
    <property type="entry name" value="PROTEIN RCC2"/>
    <property type="match status" value="1"/>
</dbReference>